<proteinExistence type="predicted"/>
<dbReference type="AlphaFoldDB" id="A0A2I0W612"/>
<organism evidence="1 2">
    <name type="scientific">Dendrobium catenatum</name>
    <dbReference type="NCBI Taxonomy" id="906689"/>
    <lineage>
        <taxon>Eukaryota</taxon>
        <taxon>Viridiplantae</taxon>
        <taxon>Streptophyta</taxon>
        <taxon>Embryophyta</taxon>
        <taxon>Tracheophyta</taxon>
        <taxon>Spermatophyta</taxon>
        <taxon>Magnoliopsida</taxon>
        <taxon>Liliopsida</taxon>
        <taxon>Asparagales</taxon>
        <taxon>Orchidaceae</taxon>
        <taxon>Epidendroideae</taxon>
        <taxon>Malaxideae</taxon>
        <taxon>Dendrobiinae</taxon>
        <taxon>Dendrobium</taxon>
    </lineage>
</organism>
<accession>A0A2I0W612</accession>
<reference evidence="1 2" key="2">
    <citation type="journal article" date="2017" name="Nature">
        <title>The Apostasia genome and the evolution of orchids.</title>
        <authorList>
            <person name="Zhang G.Q."/>
            <person name="Liu K.W."/>
            <person name="Li Z."/>
            <person name="Lohaus R."/>
            <person name="Hsiao Y.Y."/>
            <person name="Niu S.C."/>
            <person name="Wang J.Y."/>
            <person name="Lin Y.C."/>
            <person name="Xu Q."/>
            <person name="Chen L.J."/>
            <person name="Yoshida K."/>
            <person name="Fujiwara S."/>
            <person name="Wang Z.W."/>
            <person name="Zhang Y.Q."/>
            <person name="Mitsuda N."/>
            <person name="Wang M."/>
            <person name="Liu G.H."/>
            <person name="Pecoraro L."/>
            <person name="Huang H.X."/>
            <person name="Xiao X.J."/>
            <person name="Lin M."/>
            <person name="Wu X.Y."/>
            <person name="Wu W.L."/>
            <person name="Chen Y.Y."/>
            <person name="Chang S.B."/>
            <person name="Sakamoto S."/>
            <person name="Ohme-Takagi M."/>
            <person name="Yagi M."/>
            <person name="Zeng S.J."/>
            <person name="Shen C.Y."/>
            <person name="Yeh C.M."/>
            <person name="Luo Y.B."/>
            <person name="Tsai W.C."/>
            <person name="Van de Peer Y."/>
            <person name="Liu Z.J."/>
        </authorList>
    </citation>
    <scope>NUCLEOTIDE SEQUENCE [LARGE SCALE GENOMIC DNA]</scope>
    <source>
        <tissue evidence="1">The whole plant</tissue>
    </source>
</reference>
<evidence type="ECO:0000313" key="1">
    <source>
        <dbReference type="EMBL" id="PKU71092.1"/>
    </source>
</evidence>
<name>A0A2I0W612_9ASPA</name>
<dbReference type="PANTHER" id="PTHR33116">
    <property type="entry name" value="REVERSE TRANSCRIPTASE ZINC-BINDING DOMAIN-CONTAINING PROTEIN-RELATED-RELATED"/>
    <property type="match status" value="1"/>
</dbReference>
<dbReference type="STRING" id="906689.A0A2I0W612"/>
<sequence>MGHMFTWSNNKKGLDRIIERFDRMIFYSYSINTNQRLVVKHLPRIASDHCPILLNLSSLSPKLSNSIKFENIWASYPASYSVVNNVWNRRLLSNAILERENIGVRVSGNSPRITLLLYADDVIVFAEAKITNVKLIKEIINKYCNWTGQKVNTSKSGLLFGKVVNTKMKSKIKNILGYKEVKEFCYLSTRLALRKLSRSDYQFIVDNVMKRLNSWGSKFLSLAVKITLVKSVILSIPSFHTTVSLIPK</sequence>
<reference evidence="1 2" key="1">
    <citation type="journal article" date="2016" name="Sci. Rep.">
        <title>The Dendrobium catenatum Lindl. genome sequence provides insights into polysaccharide synthase, floral development and adaptive evolution.</title>
        <authorList>
            <person name="Zhang G.Q."/>
            <person name="Xu Q."/>
            <person name="Bian C."/>
            <person name="Tsai W.C."/>
            <person name="Yeh C.M."/>
            <person name="Liu K.W."/>
            <person name="Yoshida K."/>
            <person name="Zhang L.S."/>
            <person name="Chang S.B."/>
            <person name="Chen F."/>
            <person name="Shi Y."/>
            <person name="Su Y.Y."/>
            <person name="Zhang Y.Q."/>
            <person name="Chen L.J."/>
            <person name="Yin Y."/>
            <person name="Lin M."/>
            <person name="Huang H."/>
            <person name="Deng H."/>
            <person name="Wang Z.W."/>
            <person name="Zhu S.L."/>
            <person name="Zhao X."/>
            <person name="Deng C."/>
            <person name="Niu S.C."/>
            <person name="Huang J."/>
            <person name="Wang M."/>
            <person name="Liu G.H."/>
            <person name="Yang H.J."/>
            <person name="Xiao X.J."/>
            <person name="Hsiao Y.Y."/>
            <person name="Wu W.L."/>
            <person name="Chen Y.Y."/>
            <person name="Mitsuda N."/>
            <person name="Ohme-Takagi M."/>
            <person name="Luo Y.B."/>
            <person name="Van de Peer Y."/>
            <person name="Liu Z.J."/>
        </authorList>
    </citation>
    <scope>NUCLEOTIDE SEQUENCE [LARGE SCALE GENOMIC DNA]</scope>
    <source>
        <tissue evidence="1">The whole plant</tissue>
    </source>
</reference>
<protein>
    <submittedName>
        <fullName evidence="1">Uncharacterized protein</fullName>
    </submittedName>
</protein>
<gene>
    <name evidence="1" type="ORF">MA16_Dca011533</name>
</gene>
<keyword evidence="2" id="KW-1185">Reference proteome</keyword>
<dbReference type="Proteomes" id="UP000233837">
    <property type="component" value="Unassembled WGS sequence"/>
</dbReference>
<evidence type="ECO:0000313" key="2">
    <source>
        <dbReference type="Proteomes" id="UP000233837"/>
    </source>
</evidence>
<dbReference type="PANTHER" id="PTHR33116:SF78">
    <property type="entry name" value="OS12G0587133 PROTEIN"/>
    <property type="match status" value="1"/>
</dbReference>
<dbReference type="EMBL" id="KZ502888">
    <property type="protein sequence ID" value="PKU71092.1"/>
    <property type="molecule type" value="Genomic_DNA"/>
</dbReference>